<dbReference type="InterPro" id="IPR005846">
    <property type="entry name" value="A-D-PHexomutase_a/b/a-III"/>
</dbReference>
<dbReference type="Pfam" id="PF02880">
    <property type="entry name" value="PGM_PMM_III"/>
    <property type="match status" value="1"/>
</dbReference>
<feature type="domain" description="Alpha-D-phosphohexomutase alpha/beta/alpha" evidence="9">
    <location>
        <begin position="160"/>
        <end position="258"/>
    </location>
</feature>
<protein>
    <submittedName>
        <fullName evidence="11">Phosphomannomutase/phosphoglucomutase</fullName>
    </submittedName>
</protein>
<comment type="similarity">
    <text evidence="2">Belongs to the phosphohexose mutase family.</text>
</comment>
<dbReference type="SUPFAM" id="SSF55957">
    <property type="entry name" value="Phosphoglucomutase, C-terminal domain"/>
    <property type="match status" value="1"/>
</dbReference>
<evidence type="ECO:0000313" key="11">
    <source>
        <dbReference type="EMBL" id="MCA9382892.1"/>
    </source>
</evidence>
<keyword evidence="5" id="KW-0460">Magnesium</keyword>
<dbReference type="SUPFAM" id="SSF53738">
    <property type="entry name" value="Phosphoglucomutase, first 3 domains"/>
    <property type="match status" value="3"/>
</dbReference>
<evidence type="ECO:0000259" key="8">
    <source>
        <dbReference type="Pfam" id="PF02878"/>
    </source>
</evidence>
<dbReference type="InterPro" id="IPR005845">
    <property type="entry name" value="A-D-PHexomutase_a/b/a-II"/>
</dbReference>
<evidence type="ECO:0000256" key="5">
    <source>
        <dbReference type="ARBA" id="ARBA00022842"/>
    </source>
</evidence>
<evidence type="ECO:0000259" key="9">
    <source>
        <dbReference type="Pfam" id="PF02879"/>
    </source>
</evidence>
<dbReference type="Proteomes" id="UP000783287">
    <property type="component" value="Unassembled WGS sequence"/>
</dbReference>
<name>A0A955L4V6_9BACT</name>
<dbReference type="AlphaFoldDB" id="A0A955L4V6"/>
<dbReference type="Gene3D" id="3.30.310.50">
    <property type="entry name" value="Alpha-D-phosphohexomutase, C-terminal domain"/>
    <property type="match status" value="1"/>
</dbReference>
<feature type="domain" description="Alpha-D-phosphohexomutase alpha/beta/alpha" evidence="8">
    <location>
        <begin position="12"/>
        <end position="137"/>
    </location>
</feature>
<dbReference type="InterPro" id="IPR036900">
    <property type="entry name" value="A-D-PHexomutase_C_sf"/>
</dbReference>
<keyword evidence="6" id="KW-0413">Isomerase</keyword>
<evidence type="ECO:0000313" key="12">
    <source>
        <dbReference type="Proteomes" id="UP000783287"/>
    </source>
</evidence>
<dbReference type="CDD" id="cd03089">
    <property type="entry name" value="PMM_PGM"/>
    <property type="match status" value="1"/>
</dbReference>
<evidence type="ECO:0000259" key="10">
    <source>
        <dbReference type="Pfam" id="PF02880"/>
    </source>
</evidence>
<evidence type="ECO:0000256" key="2">
    <source>
        <dbReference type="ARBA" id="ARBA00010231"/>
    </source>
</evidence>
<dbReference type="InterPro" id="IPR016055">
    <property type="entry name" value="A-D-PHexomutase_a/b/a-I/II/III"/>
</dbReference>
<dbReference type="Pfam" id="PF02879">
    <property type="entry name" value="PGM_PMM_II"/>
    <property type="match status" value="1"/>
</dbReference>
<evidence type="ECO:0000259" key="7">
    <source>
        <dbReference type="Pfam" id="PF00408"/>
    </source>
</evidence>
<dbReference type="Pfam" id="PF02878">
    <property type="entry name" value="PGM_PMM_I"/>
    <property type="match status" value="1"/>
</dbReference>
<comment type="caution">
    <text evidence="11">The sequence shown here is derived from an EMBL/GenBank/DDBJ whole genome shotgun (WGS) entry which is preliminary data.</text>
</comment>
<dbReference type="Gene3D" id="3.40.120.10">
    <property type="entry name" value="Alpha-D-Glucose-1,6-Bisphosphate, subunit A, domain 3"/>
    <property type="match status" value="3"/>
</dbReference>
<feature type="domain" description="Alpha-D-phosphohexomutase alpha/beta/alpha" evidence="10">
    <location>
        <begin position="265"/>
        <end position="357"/>
    </location>
</feature>
<evidence type="ECO:0000256" key="1">
    <source>
        <dbReference type="ARBA" id="ARBA00001946"/>
    </source>
</evidence>
<evidence type="ECO:0000256" key="4">
    <source>
        <dbReference type="ARBA" id="ARBA00022723"/>
    </source>
</evidence>
<evidence type="ECO:0000256" key="3">
    <source>
        <dbReference type="ARBA" id="ARBA00022553"/>
    </source>
</evidence>
<dbReference type="GO" id="GO:0046872">
    <property type="term" value="F:metal ion binding"/>
    <property type="evidence" value="ECO:0007669"/>
    <property type="project" value="UniProtKB-KW"/>
</dbReference>
<dbReference type="PANTHER" id="PTHR43771:SF1">
    <property type="entry name" value="PHOSPHOMANNOMUTASE"/>
    <property type="match status" value="1"/>
</dbReference>
<dbReference type="GO" id="GO:0016868">
    <property type="term" value="F:intramolecular phosphotransferase activity"/>
    <property type="evidence" value="ECO:0007669"/>
    <property type="project" value="InterPro"/>
</dbReference>
<sequence length="464" mass="52489">MKQFTNEVLESLFHAYDIRGQEQDGLGEEFYEQLGMAFVTFLDAQKIILGYDIRPESQIYHQAFIKGATSLGCDVLNIGEIATEMMYYASGKYEEYDGAATVTASHNPAGWNGCKMVRSGAKAISKDSGLVDIKEIMLNQSYRESTGQGSVSELDIYPEYKARILEYFEGVELKPLKLIVDAGNGIGGKLWDYIFDDVPFEVEKMYFEPDGSFPNHVPDPLKEENVAEIREKCLNQDIDLGIAIDGDGDRVFFIDDEGRNPSGVYTGSIIARYLLKTNPGRIIIHDPRVTWPVEKEVIKAGGKPFAIKAGHSFFKESMYKEKGLFGIEMSSHFYYSDMYNADIGMSTIAIVLKMILEGIDFKKELDYFYENYPMSGEVNYQVESVPATLEKVEKEFNDAKISHIDGLSVEYEDWRFNLRGSNTQPLIRLNLEAKDKSTIIEKFKLIEELIGGTRDNVPPMPELR</sequence>
<dbReference type="InterPro" id="IPR005843">
    <property type="entry name" value="A-D-PHexomutase_C"/>
</dbReference>
<reference evidence="11" key="2">
    <citation type="journal article" date="2021" name="Microbiome">
        <title>Successional dynamics and alternative stable states in a saline activated sludge microbial community over 9 years.</title>
        <authorList>
            <person name="Wang Y."/>
            <person name="Ye J."/>
            <person name="Ju F."/>
            <person name="Liu L."/>
            <person name="Boyd J.A."/>
            <person name="Deng Y."/>
            <person name="Parks D.H."/>
            <person name="Jiang X."/>
            <person name="Yin X."/>
            <person name="Woodcroft B.J."/>
            <person name="Tyson G.W."/>
            <person name="Hugenholtz P."/>
            <person name="Polz M.F."/>
            <person name="Zhang T."/>
        </authorList>
    </citation>
    <scope>NUCLEOTIDE SEQUENCE</scope>
    <source>
        <strain evidence="11">HKST-UBA14</strain>
    </source>
</reference>
<dbReference type="InterPro" id="IPR005841">
    <property type="entry name" value="Alpha-D-phosphohexomutase_SF"/>
</dbReference>
<feature type="domain" description="Alpha-D-phosphohexomutase C-terminal" evidence="7">
    <location>
        <begin position="377"/>
        <end position="438"/>
    </location>
</feature>
<dbReference type="GO" id="GO:0005975">
    <property type="term" value="P:carbohydrate metabolic process"/>
    <property type="evidence" value="ECO:0007669"/>
    <property type="project" value="InterPro"/>
</dbReference>
<keyword evidence="3" id="KW-0597">Phosphoprotein</keyword>
<reference evidence="11" key="1">
    <citation type="submission" date="2020-04" db="EMBL/GenBank/DDBJ databases">
        <authorList>
            <person name="Zhang T."/>
        </authorList>
    </citation>
    <scope>NUCLEOTIDE SEQUENCE</scope>
    <source>
        <strain evidence="11">HKST-UBA14</strain>
    </source>
</reference>
<proteinExistence type="inferred from homology"/>
<dbReference type="InterPro" id="IPR005844">
    <property type="entry name" value="A-D-PHexomutase_a/b/a-I"/>
</dbReference>
<evidence type="ECO:0000256" key="6">
    <source>
        <dbReference type="ARBA" id="ARBA00023235"/>
    </source>
</evidence>
<dbReference type="PRINTS" id="PR00509">
    <property type="entry name" value="PGMPMM"/>
</dbReference>
<dbReference type="EMBL" id="JAGQLK010000011">
    <property type="protein sequence ID" value="MCA9382892.1"/>
    <property type="molecule type" value="Genomic_DNA"/>
</dbReference>
<keyword evidence="4" id="KW-0479">Metal-binding</keyword>
<gene>
    <name evidence="11" type="ORF">KC909_00865</name>
</gene>
<organism evidence="11 12">
    <name type="scientific">Candidatus Dojkabacteria bacterium</name>
    <dbReference type="NCBI Taxonomy" id="2099670"/>
    <lineage>
        <taxon>Bacteria</taxon>
        <taxon>Candidatus Dojkabacteria</taxon>
    </lineage>
</organism>
<comment type="cofactor">
    <cofactor evidence="1">
        <name>Mg(2+)</name>
        <dbReference type="ChEBI" id="CHEBI:18420"/>
    </cofactor>
</comment>
<dbReference type="Pfam" id="PF00408">
    <property type="entry name" value="PGM_PMM_IV"/>
    <property type="match status" value="1"/>
</dbReference>
<accession>A0A955L4V6</accession>
<dbReference type="PANTHER" id="PTHR43771">
    <property type="entry name" value="PHOSPHOMANNOMUTASE"/>
    <property type="match status" value="1"/>
</dbReference>